<dbReference type="Proteomes" id="UP000249819">
    <property type="component" value="Unassembled WGS sequence"/>
</dbReference>
<evidence type="ECO:0000256" key="1">
    <source>
        <dbReference type="SAM" id="SignalP"/>
    </source>
</evidence>
<evidence type="ECO:0000313" key="3">
    <source>
        <dbReference type="EMBL" id="RAJ82322.1"/>
    </source>
</evidence>
<feature type="domain" description="Peptidase M1 membrane alanine aminopeptidase" evidence="2">
    <location>
        <begin position="396"/>
        <end position="546"/>
    </location>
</feature>
<keyword evidence="4" id="KW-1185">Reference proteome</keyword>
<dbReference type="CDD" id="cd09604">
    <property type="entry name" value="M1_APN_like"/>
    <property type="match status" value="1"/>
</dbReference>
<evidence type="ECO:0000313" key="4">
    <source>
        <dbReference type="Proteomes" id="UP000249819"/>
    </source>
</evidence>
<proteinExistence type="predicted"/>
<dbReference type="GO" id="GO:0008270">
    <property type="term" value="F:zinc ion binding"/>
    <property type="evidence" value="ECO:0007669"/>
    <property type="project" value="InterPro"/>
</dbReference>
<reference evidence="3 4" key="1">
    <citation type="submission" date="2018-06" db="EMBL/GenBank/DDBJ databases">
        <title>Genomic Encyclopedia of Archaeal and Bacterial Type Strains, Phase II (KMG-II): from individual species to whole genera.</title>
        <authorList>
            <person name="Goeker M."/>
        </authorList>
    </citation>
    <scope>NUCLEOTIDE SEQUENCE [LARGE SCALE GENOMIC DNA]</scope>
    <source>
        <strain evidence="3 4">DSM 29821</strain>
    </source>
</reference>
<dbReference type="AlphaFoldDB" id="A0A327W0N7"/>
<name>A0A327W0N7_9BACT</name>
<dbReference type="GO" id="GO:0008237">
    <property type="term" value="F:metallopeptidase activity"/>
    <property type="evidence" value="ECO:0007669"/>
    <property type="project" value="InterPro"/>
</dbReference>
<feature type="signal peptide" evidence="1">
    <location>
        <begin position="1"/>
        <end position="23"/>
    </location>
</feature>
<dbReference type="InterPro" id="IPR014782">
    <property type="entry name" value="Peptidase_M1_dom"/>
</dbReference>
<dbReference type="SUPFAM" id="SSF55486">
    <property type="entry name" value="Metalloproteases ('zincins'), catalytic domain"/>
    <property type="match status" value="1"/>
</dbReference>
<dbReference type="Pfam" id="PF01433">
    <property type="entry name" value="Peptidase_M1"/>
    <property type="match status" value="1"/>
</dbReference>
<dbReference type="RefSeq" id="WP_170137768.1">
    <property type="nucleotide sequence ID" value="NZ_QLMA01000004.1"/>
</dbReference>
<gene>
    <name evidence="3" type="ORF">CLV59_104548</name>
</gene>
<comment type="caution">
    <text evidence="3">The sequence shown here is derived from an EMBL/GenBank/DDBJ whole genome shotgun (WGS) entry which is preliminary data.</text>
</comment>
<feature type="chain" id="PRO_5016315336" description="Peptidase M1 membrane alanine aminopeptidase domain-containing protein" evidence="1">
    <location>
        <begin position="24"/>
        <end position="873"/>
    </location>
</feature>
<accession>A0A327W0N7</accession>
<dbReference type="Gene3D" id="1.10.390.10">
    <property type="entry name" value="Neutral Protease Domain 2"/>
    <property type="match status" value="1"/>
</dbReference>
<protein>
    <recommendedName>
        <fullName evidence="2">Peptidase M1 membrane alanine aminopeptidase domain-containing protein</fullName>
    </recommendedName>
</protein>
<organism evidence="3 4">
    <name type="scientific">Chitinophaga dinghuensis</name>
    <dbReference type="NCBI Taxonomy" id="1539050"/>
    <lineage>
        <taxon>Bacteria</taxon>
        <taxon>Pseudomonadati</taxon>
        <taxon>Bacteroidota</taxon>
        <taxon>Chitinophagia</taxon>
        <taxon>Chitinophagales</taxon>
        <taxon>Chitinophagaceae</taxon>
        <taxon>Chitinophaga</taxon>
    </lineage>
</organism>
<dbReference type="InterPro" id="IPR027268">
    <property type="entry name" value="Peptidase_M4/M1_CTD_sf"/>
</dbReference>
<dbReference type="EMBL" id="QLMA01000004">
    <property type="protein sequence ID" value="RAJ82322.1"/>
    <property type="molecule type" value="Genomic_DNA"/>
</dbReference>
<evidence type="ECO:0000259" key="2">
    <source>
        <dbReference type="Pfam" id="PF01433"/>
    </source>
</evidence>
<keyword evidence="1" id="KW-0732">Signal</keyword>
<sequence>MKNTLIYPLACLLAAATMQSSYAQTSHYDQHEAFAPIFYTSNGNEYRSADGSPGPKYWQNQADYNIQATLDTVSHRITGVVTISYKNNSPQPLSFLWLQLDQNRFRKDSRGNATITPGGARFAVKDFTNGYELKSVEIAANGKNSAANYLVDDTRMQVRLTSPLQPGASIQLKISYSFLIPAYGIDRSGRMESRNGWVYEMAQWYPRMAVYDDVLGWNNLPYLGGAEFYLEYGNFDYTITAPANMIVAGSGELMNPTQALSAKEQAQLAKAKNSDATVMIRDSADLKTTKSLTGTRTWHFICKDSRDVAWAASAAFIWDAARMNLPSGKKALAQSVYLAENAGKDGWGRSTEYVKGCIELYSDKWFPYTYPVATNVAGNVGGMEYPGIVFCSWRAKENGLWGVTNHEFGHNWFPMIVGSNERKYAWMDEGFNTFINGISTKGFHNGEYYTPSTIQRQAPKVFPHDEETILNTPDVLGLNYLGVGAYYKPAMGLNLLRDEILGKERFDYAFREYIHRWAFKHPTPYDFFRSMENASGEDLSWFWRGWFFNDWKMDQAITKVEYINNDPSKGVNITIENKGKLPMPVIVAIKQENGQRDTVHLPVEVWQRGSTWSFDFPSTSKLLKVQLDPEGRLPDLDKSNNEWNAESGKPVAPGLSATQVLQNYLKAVNANQAADFKDISVDFDGDIDGTQINMVKRYGYPNKTYREVYTPVFSRTTSILWINGDSVYVLRNGKQKAMTSMEKGYEADRNQVLPEKYYVENPGNVKLELSPLTENVNDQEAIVVCIATSNGTVFKNYYDIKSGLKLRSVLLATEEMNNASAVVTDYFNYKEVEGFKIPFLEVAISDGVEQRLKVKSVKINQGLSNDQLFKKTF</sequence>